<keyword evidence="2" id="KW-0732">Signal</keyword>
<dbReference type="RefSeq" id="WP_162657974.1">
    <property type="nucleotide sequence ID" value="NZ_LR593887.1"/>
</dbReference>
<dbReference type="InParanoid" id="A0A6C2YML9"/>
<keyword evidence="4" id="KW-1185">Reference proteome</keyword>
<accession>A0A6C2YML9</accession>
<dbReference type="KEGG" id="tim:GMBLW1_11200"/>
<gene>
    <name evidence="3" type="ORF">GMBLW1_11200</name>
</gene>
<evidence type="ECO:0000256" key="1">
    <source>
        <dbReference type="SAM" id="MobiDB-lite"/>
    </source>
</evidence>
<feature type="compositionally biased region" description="Basic and acidic residues" evidence="1">
    <location>
        <begin position="41"/>
        <end position="57"/>
    </location>
</feature>
<proteinExistence type="predicted"/>
<name>A0A6C2YML9_9BACT</name>
<feature type="signal peptide" evidence="2">
    <location>
        <begin position="1"/>
        <end position="27"/>
    </location>
</feature>
<reference evidence="3" key="1">
    <citation type="submission" date="2019-04" db="EMBL/GenBank/DDBJ databases">
        <authorList>
            <consortium name="Science for Life Laboratories"/>
        </authorList>
    </citation>
    <scope>NUCLEOTIDE SEQUENCE</scope>
    <source>
        <strain evidence="3">MBLW1</strain>
    </source>
</reference>
<dbReference type="AlphaFoldDB" id="A0A6C2YML9"/>
<dbReference type="Proteomes" id="UP000464378">
    <property type="component" value="Chromosome"/>
</dbReference>
<protein>
    <recommendedName>
        <fullName evidence="5">DUF4034 domain-containing protein</fullName>
    </recommendedName>
</protein>
<evidence type="ECO:0000256" key="2">
    <source>
        <dbReference type="SAM" id="SignalP"/>
    </source>
</evidence>
<evidence type="ECO:0008006" key="5">
    <source>
        <dbReference type="Google" id="ProtNLM"/>
    </source>
</evidence>
<dbReference type="EMBL" id="LR586016">
    <property type="protein sequence ID" value="VIP02840.1"/>
    <property type="molecule type" value="Genomic_DNA"/>
</dbReference>
<sequence length="623" mass="70326">MRIAARVRGRWLLMAVMGLGGLLSVQAADSDSAPQSAATKSKSDDPASEDKPADAGKVEPATPKSVAPLTLKQLFETGKYSDTKQYKSLRAAMERRFVEAHQIDMDLAFGDDKDAISKWFDAHPDIRGDLYTAIEEPHDRVTGVLELFLALWKNDPKLVEKHHQLAIATAVTWDNPQNVYDYTGHAVRTGSTMPGETELVDAVGNFRYLIENEKAIAPHWKHLPWEFLVFVVDHKTPIAERSWARTYASRTNPLPTRWYGDVPYDYTLLNAEIAKDSKTAKLLGQDYTLANIKSYGGVCAHQADFTARVGKSMGVPGYYCSGKTDTGVGHAWWMYVHLTSASADRIQFRLESIGRYREMQFYTGDVRNPQTGQKVLDRDLERMLTVLGNNKTACRHTRLLMRAYEPMAKELNWKTSDRVKFLDQVLRINPHCDEAWSEFAGLVVGNQLTEANKLVVRDHINTLLTKYVAYPDFVGRSLKDLADVFPAKEAVTVYTKAATQFAKAARPDLLCEVQLRVTDLLVEQKKHDLAFKGLVTAVYRFPTEGRYLPRMTQKLQEIAPQSKSGVDQLAKLYLDLVPKLVAHYRNDPLVKVDDNLVQEALDFFQANQLTKQAEQFRQRVGKP</sequence>
<evidence type="ECO:0000313" key="3">
    <source>
        <dbReference type="EMBL" id="VIP02840.1"/>
    </source>
</evidence>
<evidence type="ECO:0000313" key="4">
    <source>
        <dbReference type="Proteomes" id="UP000464378"/>
    </source>
</evidence>
<organism evidence="3">
    <name type="scientific">Tuwongella immobilis</name>
    <dbReference type="NCBI Taxonomy" id="692036"/>
    <lineage>
        <taxon>Bacteria</taxon>
        <taxon>Pseudomonadati</taxon>
        <taxon>Planctomycetota</taxon>
        <taxon>Planctomycetia</taxon>
        <taxon>Gemmatales</taxon>
        <taxon>Gemmataceae</taxon>
        <taxon>Tuwongella</taxon>
    </lineage>
</organism>
<feature type="chain" id="PRO_5036172755" description="DUF4034 domain-containing protein" evidence="2">
    <location>
        <begin position="28"/>
        <end position="623"/>
    </location>
</feature>
<feature type="region of interest" description="Disordered" evidence="1">
    <location>
        <begin position="31"/>
        <end position="62"/>
    </location>
</feature>
<dbReference type="EMBL" id="LR593887">
    <property type="protein sequence ID" value="VTS02608.1"/>
    <property type="molecule type" value="Genomic_DNA"/>
</dbReference>